<evidence type="ECO:0000313" key="3">
    <source>
        <dbReference type="Proteomes" id="UP000265715"/>
    </source>
</evidence>
<keyword evidence="1" id="KW-0175">Coiled coil</keyword>
<feature type="coiled-coil region" evidence="1">
    <location>
        <begin position="1"/>
        <end position="113"/>
    </location>
</feature>
<organism evidence="2 3">
    <name type="scientific">Calidithermus terrae</name>
    <dbReference type="NCBI Taxonomy" id="1408545"/>
    <lineage>
        <taxon>Bacteria</taxon>
        <taxon>Thermotogati</taxon>
        <taxon>Deinococcota</taxon>
        <taxon>Deinococci</taxon>
        <taxon>Thermales</taxon>
        <taxon>Thermaceae</taxon>
        <taxon>Calidithermus</taxon>
    </lineage>
</organism>
<evidence type="ECO:0008006" key="4">
    <source>
        <dbReference type="Google" id="ProtNLM"/>
    </source>
</evidence>
<dbReference type="RefSeq" id="WP_119315183.1">
    <property type="nucleotide sequence ID" value="NZ_QXDL01000081.1"/>
</dbReference>
<protein>
    <recommendedName>
        <fullName evidence="4">Chromosome partition protein Smc</fullName>
    </recommendedName>
</protein>
<name>A0A399EJ83_9DEIN</name>
<proteinExistence type="predicted"/>
<dbReference type="Proteomes" id="UP000265715">
    <property type="component" value="Unassembled WGS sequence"/>
</dbReference>
<dbReference type="EMBL" id="QXDL01000081">
    <property type="protein sequence ID" value="RIH84008.1"/>
    <property type="molecule type" value="Genomic_DNA"/>
</dbReference>
<keyword evidence="3" id="KW-1185">Reference proteome</keyword>
<evidence type="ECO:0000313" key="2">
    <source>
        <dbReference type="EMBL" id="RIH84008.1"/>
    </source>
</evidence>
<reference evidence="2 3" key="1">
    <citation type="submission" date="2018-08" db="EMBL/GenBank/DDBJ databases">
        <title>Meiothermus terrae DSM 26712 genome sequencing project.</title>
        <authorList>
            <person name="Da Costa M.S."/>
            <person name="Albuquerque L."/>
            <person name="Raposo P."/>
            <person name="Froufe H.J.C."/>
            <person name="Barroso C.S."/>
            <person name="Egas C."/>
        </authorList>
    </citation>
    <scope>NUCLEOTIDE SEQUENCE [LARGE SCALE GENOMIC DNA]</scope>
    <source>
        <strain evidence="2 3">DSM 26712</strain>
    </source>
</reference>
<gene>
    <name evidence="2" type="ORF">Mterra_02115</name>
</gene>
<evidence type="ECO:0000256" key="1">
    <source>
        <dbReference type="SAM" id="Coils"/>
    </source>
</evidence>
<comment type="caution">
    <text evidence="2">The sequence shown here is derived from an EMBL/GenBank/DDBJ whole genome shotgun (WGS) entry which is preliminary data.</text>
</comment>
<sequence>MNDLNSKLTTLQAQLAEARSELEAAKTKAAQTDDLHEKLNYLTRTRAAQDLVSSLEQEISTVQNAIAEEQRREHRQELLERARGIAAEIQQHRDGLRDLLDAVAEAVAQLQRQAPGIIHRWRQSRERWLATFAALEPGPWPHLGGDAENSKRLDALQRALAELGPDGRALLQLPPGLQPTNAFERPSFEGKNWDYSPPSSPEDVSLYVLDTLLSRPGAQQPAAVPAPDPARSI</sequence>
<dbReference type="OrthoDB" id="9763537at2"/>
<dbReference type="AlphaFoldDB" id="A0A399EJ83"/>
<accession>A0A399EJ83</accession>